<evidence type="ECO:0000313" key="3">
    <source>
        <dbReference type="EMBL" id="MBB2989095.1"/>
    </source>
</evidence>
<name>A0A839Q3Z1_MYCIR</name>
<feature type="compositionally biased region" description="Basic and acidic residues" evidence="1">
    <location>
        <begin position="1"/>
        <end position="12"/>
    </location>
</feature>
<organism evidence="3 4">
    <name type="scientific">Mycolicibacterium iranicum</name>
    <name type="common">Mycobacterium iranicum</name>
    <dbReference type="NCBI Taxonomy" id="912594"/>
    <lineage>
        <taxon>Bacteria</taxon>
        <taxon>Bacillati</taxon>
        <taxon>Actinomycetota</taxon>
        <taxon>Actinomycetes</taxon>
        <taxon>Mycobacteriales</taxon>
        <taxon>Mycobacteriaceae</taxon>
        <taxon>Mycolicibacterium</taxon>
    </lineage>
</organism>
<comment type="caution">
    <text evidence="3">The sequence shown here is derived from an EMBL/GenBank/DDBJ whole genome shotgun (WGS) entry which is preliminary data.</text>
</comment>
<evidence type="ECO:0000256" key="2">
    <source>
        <dbReference type="SAM" id="Phobius"/>
    </source>
</evidence>
<gene>
    <name evidence="3" type="ORF">FHR72_000552</name>
</gene>
<feature type="transmembrane region" description="Helical" evidence="2">
    <location>
        <begin position="139"/>
        <end position="159"/>
    </location>
</feature>
<evidence type="ECO:0008006" key="5">
    <source>
        <dbReference type="Google" id="ProtNLM"/>
    </source>
</evidence>
<dbReference type="Proteomes" id="UP000550501">
    <property type="component" value="Unassembled WGS sequence"/>
</dbReference>
<sequence length="260" mass="27652">MGPGRSGDRPRPLDAQGQAVLTADDSNRGGNGGATDGGATDGPHLPTSNPGSRTPLWRRPFRLIRSNLRAYLVINAAAYGLALLGFGLGLAFPALSEARAAELVDDGTAELVGALFANPPLFALTILAVNVFRLSLLTIVVPSLVVPFAGCALFAYWAVETGITLVPATPTGWVALIPHSLTFVIELQAYVLLLLGAYLLGTSWLLPRTVHAQNRRQGYLRGLRRMGLLALPALALLVVGAVWEAYSLRYLVHPLSQMLL</sequence>
<keyword evidence="2" id="KW-0472">Membrane</keyword>
<feature type="transmembrane region" description="Helical" evidence="2">
    <location>
        <begin position="187"/>
        <end position="206"/>
    </location>
</feature>
<proteinExistence type="predicted"/>
<accession>A0A839Q3Z1</accession>
<keyword evidence="2" id="KW-0812">Transmembrane</keyword>
<feature type="transmembrane region" description="Helical" evidence="2">
    <location>
        <begin position="68"/>
        <end position="92"/>
    </location>
</feature>
<feature type="compositionally biased region" description="Gly residues" evidence="1">
    <location>
        <begin position="29"/>
        <end position="40"/>
    </location>
</feature>
<evidence type="ECO:0000313" key="4">
    <source>
        <dbReference type="Proteomes" id="UP000550501"/>
    </source>
</evidence>
<dbReference type="EMBL" id="JACHVU010000001">
    <property type="protein sequence ID" value="MBB2989095.1"/>
    <property type="molecule type" value="Genomic_DNA"/>
</dbReference>
<feature type="transmembrane region" description="Helical" evidence="2">
    <location>
        <begin position="227"/>
        <end position="246"/>
    </location>
</feature>
<keyword evidence="2" id="KW-1133">Transmembrane helix</keyword>
<reference evidence="3 4" key="1">
    <citation type="submission" date="2020-08" db="EMBL/GenBank/DDBJ databases">
        <title>The Agave Microbiome: Exploring the role of microbial communities in plant adaptations to desert environments.</title>
        <authorList>
            <person name="Partida-Martinez L.P."/>
        </authorList>
    </citation>
    <scope>NUCLEOTIDE SEQUENCE [LARGE SCALE GENOMIC DNA]</scope>
    <source>
        <strain evidence="3 4">AT2.18</strain>
    </source>
</reference>
<feature type="region of interest" description="Disordered" evidence="1">
    <location>
        <begin position="1"/>
        <end position="53"/>
    </location>
</feature>
<feature type="transmembrane region" description="Helical" evidence="2">
    <location>
        <begin position="112"/>
        <end position="132"/>
    </location>
</feature>
<evidence type="ECO:0000256" key="1">
    <source>
        <dbReference type="SAM" id="MobiDB-lite"/>
    </source>
</evidence>
<dbReference type="AlphaFoldDB" id="A0A839Q3Z1"/>
<keyword evidence="4" id="KW-1185">Reference proteome</keyword>
<dbReference type="RefSeq" id="WP_311736028.1">
    <property type="nucleotide sequence ID" value="NZ_JACHVU010000001.1"/>
</dbReference>
<protein>
    <recommendedName>
        <fullName evidence="5">Stage II sporulation protein M</fullName>
    </recommendedName>
</protein>